<dbReference type="Pfam" id="PF18920">
    <property type="entry name" value="DUF5671"/>
    <property type="match status" value="1"/>
</dbReference>
<evidence type="ECO:0000259" key="1">
    <source>
        <dbReference type="Pfam" id="PF18920"/>
    </source>
</evidence>
<feature type="domain" description="DUF5671" evidence="1">
    <location>
        <begin position="36"/>
        <end position="154"/>
    </location>
</feature>
<feature type="non-terminal residue" evidence="2">
    <location>
        <position position="339"/>
    </location>
</feature>
<organism evidence="2">
    <name type="scientific">uncultured bacterium</name>
    <name type="common">gcode 4</name>
    <dbReference type="NCBI Taxonomy" id="1234023"/>
    <lineage>
        <taxon>Bacteria</taxon>
        <taxon>environmental samples</taxon>
    </lineage>
</organism>
<name>K2A2X5_9BACT</name>
<dbReference type="InterPro" id="IPR043728">
    <property type="entry name" value="DUF5671"/>
</dbReference>
<reference evidence="2" key="1">
    <citation type="journal article" date="2012" name="Science">
        <title>Fermentation, hydrogen, and sulfur metabolism in multiple uncultivated bacterial phyla.</title>
        <authorList>
            <person name="Wrighton K.C."/>
            <person name="Thomas B.C."/>
            <person name="Sharon I."/>
            <person name="Miller C.S."/>
            <person name="Castelle C.J."/>
            <person name="VerBerkmoes N.C."/>
            <person name="Wilkins M.J."/>
            <person name="Hettich R.L."/>
            <person name="Lipton M.S."/>
            <person name="Williams K.H."/>
            <person name="Long P.E."/>
            <person name="Banfield J.F."/>
        </authorList>
    </citation>
    <scope>NUCLEOTIDE SEQUENCE [LARGE SCALE GENOMIC DNA]</scope>
</reference>
<comment type="caution">
    <text evidence="2">The sequence shown here is derived from an EMBL/GenBank/DDBJ whole genome shotgun (WGS) entry which is preliminary data.</text>
</comment>
<evidence type="ECO:0000313" key="2">
    <source>
        <dbReference type="EMBL" id="EKD44374.1"/>
    </source>
</evidence>
<dbReference type="AlphaFoldDB" id="K2A2X5"/>
<sequence length="339" mass="38407">MFIILLLLALVIIPIVIAQREGYNNNMNNKHNAKYAFYYLLSLVALIFTALSFGMILFSIIDKLIPDVLNSYSSVDNQLKFAISAIFIASPIFYFVSTLIHKGLHKGELEKDSAIRRWLTYFIVLVSSMIILGVFIGVINNFLSGELTSRFIFKAITMLFISGITFSFYFYDIKRDNPEKKDKIVKIFFFATMALVVAAFVAAWFYVESPQTARSRRLDSALVQNIYSIESAVNSYYDKNKKLPGSLDELRADKNNYLNPNALMDPETKAPIIYNKIGEKEFEMCATFRTDSIAEAAKQSTGYMGMDTYSKEHLAGYQCLLGNLYSAKALEAEKAQMLV</sequence>
<gene>
    <name evidence="2" type="ORF">ACD_71C00160G0005</name>
</gene>
<proteinExistence type="predicted"/>
<protein>
    <recommendedName>
        <fullName evidence="1">DUF5671 domain-containing protein</fullName>
    </recommendedName>
</protein>
<accession>K2A2X5</accession>
<dbReference type="EMBL" id="AMFJ01028891">
    <property type="protein sequence ID" value="EKD44374.1"/>
    <property type="molecule type" value="Genomic_DNA"/>
</dbReference>